<keyword evidence="4" id="KW-0677">Repeat</keyword>
<dbReference type="InterPro" id="IPR037867">
    <property type="entry name" value="Swd2/WDR82"/>
</dbReference>
<evidence type="ECO:0000313" key="7">
    <source>
        <dbReference type="EMBL" id="CEM51434.1"/>
    </source>
</evidence>
<keyword evidence="5" id="KW-0539">Nucleus</keyword>
<evidence type="ECO:0000256" key="4">
    <source>
        <dbReference type="ARBA" id="ARBA00022737"/>
    </source>
</evidence>
<dbReference type="PANTHER" id="PTHR19861">
    <property type="entry name" value="WD40 REPEAT PROTEIN SWD2"/>
    <property type="match status" value="1"/>
</dbReference>
<evidence type="ECO:0000256" key="5">
    <source>
        <dbReference type="ARBA" id="ARBA00023242"/>
    </source>
</evidence>
<name>A0A0G4I3G5_9ALVE</name>
<evidence type="ECO:0000256" key="1">
    <source>
        <dbReference type="ARBA" id="ARBA00004123"/>
    </source>
</evidence>
<protein>
    <submittedName>
        <fullName evidence="7">Uncharacterized protein</fullName>
    </submittedName>
</protein>
<dbReference type="GO" id="GO:0016070">
    <property type="term" value="P:RNA metabolic process"/>
    <property type="evidence" value="ECO:0007669"/>
    <property type="project" value="UniProtKB-ARBA"/>
</dbReference>
<keyword evidence="3 6" id="KW-0853">WD repeat</keyword>
<dbReference type="InterPro" id="IPR001680">
    <property type="entry name" value="WD40_rpt"/>
</dbReference>
<dbReference type="PROSITE" id="PS50082">
    <property type="entry name" value="WD_REPEATS_2"/>
    <property type="match status" value="2"/>
</dbReference>
<comment type="similarity">
    <text evidence="2">Belongs to the WD repeat SWD2 family.</text>
</comment>
<organism evidence="7">
    <name type="scientific">Chromera velia CCMP2878</name>
    <dbReference type="NCBI Taxonomy" id="1169474"/>
    <lineage>
        <taxon>Eukaryota</taxon>
        <taxon>Sar</taxon>
        <taxon>Alveolata</taxon>
        <taxon>Colpodellida</taxon>
        <taxon>Chromeraceae</taxon>
        <taxon>Chromera</taxon>
    </lineage>
</organism>
<accession>A0A0G4I3G5</accession>
<evidence type="ECO:0000256" key="2">
    <source>
        <dbReference type="ARBA" id="ARBA00005616"/>
    </source>
</evidence>
<dbReference type="SMART" id="SM00320">
    <property type="entry name" value="WD40"/>
    <property type="match status" value="6"/>
</dbReference>
<dbReference type="GO" id="GO:0003682">
    <property type="term" value="F:chromatin binding"/>
    <property type="evidence" value="ECO:0007669"/>
    <property type="project" value="TreeGrafter"/>
</dbReference>
<dbReference type="Pfam" id="PF00400">
    <property type="entry name" value="WD40"/>
    <property type="match status" value="3"/>
</dbReference>
<dbReference type="PANTHER" id="PTHR19861:SF0">
    <property type="entry name" value="WD REPEAT-CONTAINING PROTEIN 82"/>
    <property type="match status" value="1"/>
</dbReference>
<dbReference type="AlphaFoldDB" id="A0A0G4I3G5"/>
<gene>
    <name evidence="7" type="ORF">Cvel_10618</name>
</gene>
<evidence type="ECO:0000256" key="3">
    <source>
        <dbReference type="ARBA" id="ARBA00022574"/>
    </source>
</evidence>
<evidence type="ECO:0000256" key="6">
    <source>
        <dbReference type="PROSITE-ProRule" id="PRU00221"/>
    </source>
</evidence>
<feature type="repeat" description="WD" evidence="6">
    <location>
        <begin position="16"/>
        <end position="49"/>
    </location>
</feature>
<dbReference type="InterPro" id="IPR036322">
    <property type="entry name" value="WD40_repeat_dom_sf"/>
</dbReference>
<sequence>MMIDTPTGKYGVCASLKLHSKAVNDLDWNSSGDFLLSSSDDETICLFSIGAEGAHCRKRILDSEYGVSAAKWSRRSHPTVIVAGEPEIGATLKRGVGNGLLGKAPGMQQPSLRELDLYTCQFTRCFKTGARISQLEVHPLGDCFLSCGVDGAVRVFDKDSGEFGGNKSLPSYILRSSTDAHDPSPVSASSMGGAGGGSAHTQTCAAIEPQGTVSAVSLGDKIIRFYDCRNWMQPYGICDLSGVVMPSDAEITALTWDPHSCCVLAATDSHQLLLINSVTKRVECQFPFGIPQHNLTRHRSPGRPVFSPDGNFLLCGGQDGNVHMWNVRDVLAKAAGDAERGALAEVPGSQVPVASDKWAHALGGHQGTPLALAFNPRWNMFASACINVALWCPS</sequence>
<dbReference type="Gene3D" id="2.130.10.10">
    <property type="entry name" value="YVTN repeat-like/Quinoprotein amine dehydrogenase"/>
    <property type="match status" value="2"/>
</dbReference>
<dbReference type="InterPro" id="IPR015943">
    <property type="entry name" value="WD40/YVTN_repeat-like_dom_sf"/>
</dbReference>
<dbReference type="SUPFAM" id="SSF50978">
    <property type="entry name" value="WD40 repeat-like"/>
    <property type="match status" value="1"/>
</dbReference>
<dbReference type="PhylomeDB" id="A0A0G4I3G5"/>
<comment type="subcellular location">
    <subcellularLocation>
        <location evidence="1">Nucleus</location>
    </subcellularLocation>
</comment>
<dbReference type="VEuPathDB" id="CryptoDB:Cvel_10618"/>
<proteinExistence type="inferred from homology"/>
<reference evidence="7" key="1">
    <citation type="submission" date="2014-11" db="EMBL/GenBank/DDBJ databases">
        <authorList>
            <person name="Otto D Thomas"/>
            <person name="Naeem Raeece"/>
        </authorList>
    </citation>
    <scope>NUCLEOTIDE SEQUENCE</scope>
</reference>
<dbReference type="GO" id="GO:0048188">
    <property type="term" value="C:Set1C/COMPASS complex"/>
    <property type="evidence" value="ECO:0007669"/>
    <property type="project" value="TreeGrafter"/>
</dbReference>
<feature type="repeat" description="WD" evidence="6">
    <location>
        <begin position="306"/>
        <end position="328"/>
    </location>
</feature>
<dbReference type="EMBL" id="CDMZ01004946">
    <property type="protein sequence ID" value="CEM51434.1"/>
    <property type="molecule type" value="Genomic_DNA"/>
</dbReference>